<dbReference type="PANTHER" id="PTHR30160:SF7">
    <property type="entry name" value="ADP-HEPTOSE--LPS HEPTOSYLTRANSFERASE 2"/>
    <property type="match status" value="1"/>
</dbReference>
<dbReference type="EC" id="2.-.-.-" evidence="3"/>
<proteinExistence type="predicted"/>
<protein>
    <submittedName>
        <fullName evidence="3">ADP-heptose--LPS heptosyltransferase glycosyltransferase 9 family</fullName>
        <ecNumber evidence="3">2.-.-.-</ecNumber>
    </submittedName>
</protein>
<gene>
    <name evidence="3" type="ordered locus">RALTA_B2178</name>
</gene>
<dbReference type="RefSeq" id="WP_012356968.1">
    <property type="nucleotide sequence ID" value="NC_010530.1"/>
</dbReference>
<name>B3RCY0_CUPTR</name>
<evidence type="ECO:0000256" key="1">
    <source>
        <dbReference type="ARBA" id="ARBA00022676"/>
    </source>
</evidence>
<reference evidence="3 4" key="1">
    <citation type="journal article" date="2008" name="Genome Res.">
        <title>Genome sequence of the beta-rhizobium Cupriavidus taiwanensis and comparative genomics of rhizobia.</title>
        <authorList>
            <person name="Amadou C."/>
            <person name="Pascal G."/>
            <person name="Mangenot S."/>
            <person name="Glew M."/>
            <person name="Bontemps C."/>
            <person name="Capela D."/>
            <person name="Carrere S."/>
            <person name="Cruveiller S."/>
            <person name="Dossat C."/>
            <person name="Lajus A."/>
            <person name="Marchetti M."/>
            <person name="Poinsot V."/>
            <person name="Rouy Z."/>
            <person name="Servin B."/>
            <person name="Saad M."/>
            <person name="Schenowitz C."/>
            <person name="Barbe V."/>
            <person name="Batut J."/>
            <person name="Medigue C."/>
            <person name="Masson-Boivin C."/>
        </authorList>
    </citation>
    <scope>NUCLEOTIDE SEQUENCE [LARGE SCALE GENOMIC DNA]</scope>
    <source>
        <strain evidence="4">DSM 17343 / BCRC 17206 / CCUG 44338 / CIP 107171 / LMG 19424 / R1</strain>
    </source>
</reference>
<dbReference type="SUPFAM" id="SSF53756">
    <property type="entry name" value="UDP-Glycosyltransferase/glycogen phosphorylase"/>
    <property type="match status" value="1"/>
</dbReference>
<dbReference type="KEGG" id="cti:RALTA_B2178"/>
<dbReference type="Proteomes" id="UP000001692">
    <property type="component" value="Chromosome 2"/>
</dbReference>
<dbReference type="HOGENOM" id="CLU_038371_0_0_4"/>
<dbReference type="GeneID" id="29765887"/>
<dbReference type="GO" id="GO:0008713">
    <property type="term" value="F:ADP-heptose-lipopolysaccharide heptosyltransferase activity"/>
    <property type="evidence" value="ECO:0007669"/>
    <property type="project" value="TreeGrafter"/>
</dbReference>
<dbReference type="GO" id="GO:0009244">
    <property type="term" value="P:lipopolysaccharide core region biosynthetic process"/>
    <property type="evidence" value="ECO:0007669"/>
    <property type="project" value="TreeGrafter"/>
</dbReference>
<dbReference type="Pfam" id="PF01075">
    <property type="entry name" value="Glyco_transf_9"/>
    <property type="match status" value="1"/>
</dbReference>
<dbReference type="CDD" id="cd03789">
    <property type="entry name" value="GT9_LPS_heptosyltransferase"/>
    <property type="match status" value="1"/>
</dbReference>
<organism evidence="3 4">
    <name type="scientific">Cupriavidus taiwanensis (strain DSM 17343 / BCRC 17206 / CCUG 44338 / CIP 107171 / LMG 19424 / R1)</name>
    <name type="common">Ralstonia taiwanensis (strain LMG 19424)</name>
    <dbReference type="NCBI Taxonomy" id="977880"/>
    <lineage>
        <taxon>Bacteria</taxon>
        <taxon>Pseudomonadati</taxon>
        <taxon>Pseudomonadota</taxon>
        <taxon>Betaproteobacteria</taxon>
        <taxon>Burkholderiales</taxon>
        <taxon>Burkholderiaceae</taxon>
        <taxon>Cupriavidus</taxon>
    </lineage>
</organism>
<dbReference type="BioCyc" id="CTAI977880:RALTA_RS26055-MONOMER"/>
<evidence type="ECO:0000313" key="3">
    <source>
        <dbReference type="EMBL" id="CAQ72755.1"/>
    </source>
</evidence>
<evidence type="ECO:0000256" key="2">
    <source>
        <dbReference type="ARBA" id="ARBA00022679"/>
    </source>
</evidence>
<dbReference type="AlphaFoldDB" id="B3RCY0"/>
<dbReference type="InterPro" id="IPR002201">
    <property type="entry name" value="Glyco_trans_9"/>
</dbReference>
<dbReference type="PANTHER" id="PTHR30160">
    <property type="entry name" value="TETRAACYLDISACCHARIDE 4'-KINASE-RELATED"/>
    <property type="match status" value="1"/>
</dbReference>
<dbReference type="eggNOG" id="COG0859">
    <property type="taxonomic scope" value="Bacteria"/>
</dbReference>
<sequence length="393" mass="43440">MSKQWKVWLANICIGAYRLLSIGPKATCPPVDEQRFSRLVVFSTTALGDFMLNTPAIRALRNRYPDASITLVANPRNRDLVSACPYIDDFVFWDHKAKSIVATIWRLRKRKPQLAVILHSKAPYDLIAAVFAGCSYLFKNIYDDELPGQERWLEAATWTCDEGHLIQSKLDLVGHLGCDTSNPEMFAPVRAVTSGSPGRIVIGFQLGASQPVRCWPIEHFIRLAKALLAEAGDIEIALIGSDRERSLENALLSGLTVQERQRVVSYVGRTTLPTLLAVIQRMKVLVTGDTGPLHLAIALKVKTVSLFATASPRKTGPYQDMALHKVLHVAMDRRQLAGAERLHPMAYIQVDEVLHAVMASMRGAETGYPQLVPATARAVQRTAREEVAVLAVS</sequence>
<keyword evidence="1" id="KW-0328">Glycosyltransferase</keyword>
<keyword evidence="4" id="KW-1185">Reference proteome</keyword>
<dbReference type="GO" id="GO:0005829">
    <property type="term" value="C:cytosol"/>
    <property type="evidence" value="ECO:0007669"/>
    <property type="project" value="TreeGrafter"/>
</dbReference>
<accession>B3RCY0</accession>
<keyword evidence="2 3" id="KW-0808">Transferase</keyword>
<dbReference type="InterPro" id="IPR051199">
    <property type="entry name" value="LPS_LOS_Heptosyltrfase"/>
</dbReference>
<dbReference type="EMBL" id="CU633750">
    <property type="protein sequence ID" value="CAQ72755.1"/>
    <property type="molecule type" value="Genomic_DNA"/>
</dbReference>
<dbReference type="Gene3D" id="3.40.50.2000">
    <property type="entry name" value="Glycogen Phosphorylase B"/>
    <property type="match status" value="2"/>
</dbReference>
<evidence type="ECO:0000313" key="4">
    <source>
        <dbReference type="Proteomes" id="UP000001692"/>
    </source>
</evidence>
<dbReference type="CAZy" id="GT9">
    <property type="family name" value="Glycosyltransferase Family 9"/>
</dbReference>